<accession>A0A167LCU8</accession>
<feature type="compositionally biased region" description="Basic and acidic residues" evidence="1">
    <location>
        <begin position="263"/>
        <end position="295"/>
    </location>
</feature>
<dbReference type="RefSeq" id="XP_018700026.1">
    <property type="nucleotide sequence ID" value="XM_018852818.1"/>
</dbReference>
<dbReference type="AlphaFoldDB" id="A0A167LCU8"/>
<evidence type="ECO:0000313" key="4">
    <source>
        <dbReference type="Proteomes" id="UP000076744"/>
    </source>
</evidence>
<organism evidence="3 4">
    <name type="scientific">Cordyceps fumosorosea (strain ARSEF 2679)</name>
    <name type="common">Isaria fumosorosea</name>
    <dbReference type="NCBI Taxonomy" id="1081104"/>
    <lineage>
        <taxon>Eukaryota</taxon>
        <taxon>Fungi</taxon>
        <taxon>Dikarya</taxon>
        <taxon>Ascomycota</taxon>
        <taxon>Pezizomycotina</taxon>
        <taxon>Sordariomycetes</taxon>
        <taxon>Hypocreomycetidae</taxon>
        <taxon>Hypocreales</taxon>
        <taxon>Cordycipitaceae</taxon>
        <taxon>Cordyceps</taxon>
    </lineage>
</organism>
<comment type="caution">
    <text evidence="3">The sequence shown here is derived from an EMBL/GenBank/DDBJ whole genome shotgun (WGS) entry which is preliminary data.</text>
</comment>
<reference evidence="3 4" key="1">
    <citation type="journal article" date="2016" name="Genome Biol. Evol.">
        <title>Divergent and convergent evolution of fungal pathogenicity.</title>
        <authorList>
            <person name="Shang Y."/>
            <person name="Xiao G."/>
            <person name="Zheng P."/>
            <person name="Cen K."/>
            <person name="Zhan S."/>
            <person name="Wang C."/>
        </authorList>
    </citation>
    <scope>NUCLEOTIDE SEQUENCE [LARGE SCALE GENOMIC DNA]</scope>
    <source>
        <strain evidence="3 4">ARSEF 2679</strain>
    </source>
</reference>
<evidence type="ECO:0000313" key="3">
    <source>
        <dbReference type="EMBL" id="OAA52937.1"/>
    </source>
</evidence>
<dbReference type="STRING" id="1081104.A0A167LCU8"/>
<dbReference type="OrthoDB" id="4917004at2759"/>
<keyword evidence="2" id="KW-0732">Signal</keyword>
<dbReference type="GeneID" id="30025507"/>
<gene>
    <name evidence="3" type="ORF">ISF_09215</name>
</gene>
<protein>
    <recommendedName>
        <fullName evidence="5">Heat-labile enterotoxin, A chain</fullName>
    </recommendedName>
</protein>
<proteinExistence type="predicted"/>
<dbReference type="EMBL" id="AZHB01000043">
    <property type="protein sequence ID" value="OAA52937.1"/>
    <property type="molecule type" value="Genomic_DNA"/>
</dbReference>
<sequence>MLILKRALLFGLAAANLVASRAHGHVPSDGYISRRGLAEPTGNDRIPDGIQLGNDKWTRQEIVDAIAPGKSSKPFGNNGLEFKGGRWQPKTGGLFEVGKSKLLEYDLTKSTSRGKYRAITTSNRNFIGITEHVENNNVRAFYDVKQKVSDGFYLTDPPMPDIVTGTNGARFARKDIAAAMVSQTKTKTSNGKWRSKITALGGADAGAYNVVYDGNRFVYIEDGSDIDAPIAQRKLYPAPKCKRDGTGDCILGEEEEETGLNNTKEDGKTTEPTEEEGKTAEPAEEEGKLTEHTTPLEEGATPIESAESVKIAEEISQREFAELAARGGMSKSIKDAFSLSIQDARSKLLGYKPLTLESSRFELAAGKLANLPFERIAVGSYINGVTEAFEKDVNIFDKAKAVTSIVPIIGCTANAVSEAFKDNFDMLDTVLCGLGDGLMLSPAAPIGLAIHAIRGIIKAFDPPPVPKQEDLLKTRDDQWNKFLADYVYAYIYSKVNDNSTSKEQPFRTKLGGTLAMHGLAVVSEGAKNIGVANAVAQKSLGASKDGGDKAGIEQTLSKATEGIRAGVWNETLRQQRNHLLALPDMLRDGAAASLKSMADNLNKEYVDRLKSPEMAEHYKKVTPVPGVSGTESNNLAEVREKLQKIATYLQSKPPVLPPSFNLAYMLGQSKGLQGLDPAVLSPRDYLRELPGSNLSEDRINFFVVFHALEVAMLLRGELKRTEDELRNPWKSDIKDARPLQLLIAIKFGHLYEEEQKQGAAHPDIPPLVKQNDLGSVEWLAKITGLSEEEVEKVPKGGESLSYLKLVTDEKMVLAMQDLLRGRAGGKASKP</sequence>
<evidence type="ECO:0000256" key="2">
    <source>
        <dbReference type="SAM" id="SignalP"/>
    </source>
</evidence>
<evidence type="ECO:0000256" key="1">
    <source>
        <dbReference type="SAM" id="MobiDB-lite"/>
    </source>
</evidence>
<name>A0A167LCU8_CORFA</name>
<dbReference type="Proteomes" id="UP000076744">
    <property type="component" value="Unassembled WGS sequence"/>
</dbReference>
<feature type="region of interest" description="Disordered" evidence="1">
    <location>
        <begin position="254"/>
        <end position="298"/>
    </location>
</feature>
<evidence type="ECO:0008006" key="5">
    <source>
        <dbReference type="Google" id="ProtNLM"/>
    </source>
</evidence>
<feature type="chain" id="PRO_5007889787" description="Heat-labile enterotoxin, A chain" evidence="2">
    <location>
        <begin position="25"/>
        <end position="830"/>
    </location>
</feature>
<keyword evidence="4" id="KW-1185">Reference proteome</keyword>
<feature type="signal peptide" evidence="2">
    <location>
        <begin position="1"/>
        <end position="24"/>
    </location>
</feature>